<gene>
    <name evidence="8" type="primary">atoB</name>
    <name evidence="8" type="ORF">FAK_25390</name>
</gene>
<dbReference type="CDD" id="cd00751">
    <property type="entry name" value="thiolase"/>
    <property type="match status" value="1"/>
</dbReference>
<evidence type="ECO:0000259" key="7">
    <source>
        <dbReference type="Pfam" id="PF02803"/>
    </source>
</evidence>
<dbReference type="KEGG" id="dmp:FAK_25390"/>
<feature type="domain" description="Thiolase C-terminal" evidence="7">
    <location>
        <begin position="271"/>
        <end position="390"/>
    </location>
</feature>
<organism evidence="8 9">
    <name type="scientific">Desulfoferula mesophila</name>
    <dbReference type="NCBI Taxonomy" id="3058419"/>
    <lineage>
        <taxon>Bacteria</taxon>
        <taxon>Pseudomonadati</taxon>
        <taxon>Thermodesulfobacteriota</taxon>
        <taxon>Desulfarculia</taxon>
        <taxon>Desulfarculales</taxon>
        <taxon>Desulfarculaceae</taxon>
        <taxon>Desulfoferula</taxon>
    </lineage>
</organism>
<dbReference type="GO" id="GO:0003988">
    <property type="term" value="F:acetyl-CoA C-acyltransferase activity"/>
    <property type="evidence" value="ECO:0007669"/>
    <property type="project" value="UniProtKB-ARBA"/>
</dbReference>
<evidence type="ECO:0000256" key="3">
    <source>
        <dbReference type="ARBA" id="ARBA00023315"/>
    </source>
</evidence>
<comment type="similarity">
    <text evidence="1 5">Belongs to the thiolase-like superfamily. Thiolase family.</text>
</comment>
<evidence type="ECO:0000256" key="2">
    <source>
        <dbReference type="ARBA" id="ARBA00022679"/>
    </source>
</evidence>
<feature type="active site" description="Proton acceptor" evidence="4">
    <location>
        <position position="348"/>
    </location>
</feature>
<dbReference type="Pfam" id="PF00108">
    <property type="entry name" value="Thiolase_N"/>
    <property type="match status" value="1"/>
</dbReference>
<dbReference type="PROSITE" id="PS00737">
    <property type="entry name" value="THIOLASE_2"/>
    <property type="match status" value="1"/>
</dbReference>
<dbReference type="FunFam" id="3.40.47.10:FF:000010">
    <property type="entry name" value="Acetyl-CoA acetyltransferase (Thiolase)"/>
    <property type="match status" value="1"/>
</dbReference>
<dbReference type="Proteomes" id="UP001366166">
    <property type="component" value="Chromosome"/>
</dbReference>
<accession>A0AAU9EED4</accession>
<dbReference type="InterPro" id="IPR020610">
    <property type="entry name" value="Thiolase_AS"/>
</dbReference>
<dbReference type="InterPro" id="IPR002155">
    <property type="entry name" value="Thiolase"/>
</dbReference>
<dbReference type="InterPro" id="IPR016039">
    <property type="entry name" value="Thiolase-like"/>
</dbReference>
<proteinExistence type="inferred from homology"/>
<dbReference type="InterPro" id="IPR020615">
    <property type="entry name" value="Thiolase_acyl_enz_int_AS"/>
</dbReference>
<dbReference type="Gene3D" id="3.40.47.10">
    <property type="match status" value="2"/>
</dbReference>
<feature type="active site" description="Acyl-thioester intermediate" evidence="4">
    <location>
        <position position="88"/>
    </location>
</feature>
<evidence type="ECO:0000313" key="9">
    <source>
        <dbReference type="Proteomes" id="UP001366166"/>
    </source>
</evidence>
<keyword evidence="3 5" id="KW-0012">Acyltransferase</keyword>
<dbReference type="Pfam" id="PF02803">
    <property type="entry name" value="Thiolase_C"/>
    <property type="match status" value="1"/>
</dbReference>
<evidence type="ECO:0000313" key="8">
    <source>
        <dbReference type="EMBL" id="BEQ15473.1"/>
    </source>
</evidence>
<name>A0AAU9EED4_9BACT</name>
<evidence type="ECO:0000259" key="6">
    <source>
        <dbReference type="Pfam" id="PF00108"/>
    </source>
</evidence>
<sequence length="392" mass="40437">MREVVITSAVRTAVGSFLGGLSSLSATELGAAIITEAMVRCGLAGEQVDEVIMGCVLPAGLGQNPARQAALKAGLPFEVGCITVNKVCGSGLKAVMLAAQAVACGDADVVVAGGMESMSNAPYLLPKARTGMRMGDAKAVDSMVHDGLWDHINDFHMGMSAELCADKYGVSRADQDRFAFESYTKSLQAADEGRFDSQIMPVSIPQRKGEPKVVARDEGLMPPNLDKLGSLRAVFKKDGSVTAGNASSLNDGAAAVVVMAADKARELGIAPMVRVGAQGAAGIDPKYVLVAPIYSIPKVAAKQGIDPKDIELMEVNEAFASSSLAVERTLGLDPKRINIYGGALSIGHPIGASGARVLTTLIYAMKDVGAANGMASLCLGGGEAVSLIVENL</sequence>
<feature type="domain" description="Thiolase N-terminal" evidence="6">
    <location>
        <begin position="4"/>
        <end position="261"/>
    </location>
</feature>
<feature type="active site" description="Proton acceptor" evidence="4">
    <location>
        <position position="378"/>
    </location>
</feature>
<dbReference type="SUPFAM" id="SSF53901">
    <property type="entry name" value="Thiolase-like"/>
    <property type="match status" value="2"/>
</dbReference>
<evidence type="ECO:0000256" key="4">
    <source>
        <dbReference type="PIRSR" id="PIRSR000429-1"/>
    </source>
</evidence>
<dbReference type="InterPro" id="IPR020616">
    <property type="entry name" value="Thiolase_N"/>
</dbReference>
<evidence type="ECO:0000256" key="5">
    <source>
        <dbReference type="RuleBase" id="RU003557"/>
    </source>
</evidence>
<evidence type="ECO:0000256" key="1">
    <source>
        <dbReference type="ARBA" id="ARBA00010982"/>
    </source>
</evidence>
<dbReference type="AlphaFoldDB" id="A0AAU9EED4"/>
<keyword evidence="2 5" id="KW-0808">Transferase</keyword>
<dbReference type="PANTHER" id="PTHR18919">
    <property type="entry name" value="ACETYL-COA C-ACYLTRANSFERASE"/>
    <property type="match status" value="1"/>
</dbReference>
<keyword evidence="9" id="KW-1185">Reference proteome</keyword>
<dbReference type="PROSITE" id="PS00098">
    <property type="entry name" value="THIOLASE_1"/>
    <property type="match status" value="1"/>
</dbReference>
<dbReference type="RefSeq" id="WP_338599898.1">
    <property type="nucleotide sequence ID" value="NZ_AP028679.1"/>
</dbReference>
<dbReference type="PROSITE" id="PS00099">
    <property type="entry name" value="THIOLASE_3"/>
    <property type="match status" value="1"/>
</dbReference>
<reference evidence="9" key="1">
    <citation type="journal article" date="2023" name="Arch. Microbiol.">
        <title>Desulfoferula mesophilus gen. nov. sp. nov., a mesophilic sulfate-reducing bacterium isolated from a brackish lake sediment.</title>
        <authorList>
            <person name="Watanabe T."/>
            <person name="Yabe T."/>
            <person name="Tsuji J.M."/>
            <person name="Fukui M."/>
        </authorList>
    </citation>
    <scope>NUCLEOTIDE SEQUENCE [LARGE SCALE GENOMIC DNA]</scope>
    <source>
        <strain evidence="9">12FAK</strain>
    </source>
</reference>
<dbReference type="EMBL" id="AP028679">
    <property type="protein sequence ID" value="BEQ15473.1"/>
    <property type="molecule type" value="Genomic_DNA"/>
</dbReference>
<dbReference type="InterPro" id="IPR020617">
    <property type="entry name" value="Thiolase_C"/>
</dbReference>
<dbReference type="PIRSF" id="PIRSF000429">
    <property type="entry name" value="Ac-CoA_Ac_transf"/>
    <property type="match status" value="1"/>
</dbReference>
<protein>
    <submittedName>
        <fullName evidence="8">Acetyl-CoA acetyltransferase</fullName>
    </submittedName>
</protein>
<dbReference type="NCBIfam" id="TIGR01930">
    <property type="entry name" value="AcCoA-C-Actrans"/>
    <property type="match status" value="1"/>
</dbReference>
<dbReference type="InterPro" id="IPR020613">
    <property type="entry name" value="Thiolase_CS"/>
</dbReference>
<dbReference type="PANTHER" id="PTHR18919:SF107">
    <property type="entry name" value="ACETYL-COA ACETYLTRANSFERASE, CYTOSOLIC"/>
    <property type="match status" value="1"/>
</dbReference>